<reference evidence="13" key="1">
    <citation type="journal article" date="2023" name="G3 (Bethesda)">
        <title>A reference genome for the long-term kleptoplast-retaining sea slug Elysia crispata morphotype clarki.</title>
        <authorList>
            <person name="Eastman K.E."/>
            <person name="Pendleton A.L."/>
            <person name="Shaikh M.A."/>
            <person name="Suttiyut T."/>
            <person name="Ogas R."/>
            <person name="Tomko P."/>
            <person name="Gavelis G."/>
            <person name="Widhalm J.R."/>
            <person name="Wisecaver J.H."/>
        </authorList>
    </citation>
    <scope>NUCLEOTIDE SEQUENCE</scope>
    <source>
        <strain evidence="13">ECLA1</strain>
    </source>
</reference>
<comment type="caution">
    <text evidence="13">The sequence shown here is derived from an EMBL/GenBank/DDBJ whole genome shotgun (WGS) entry which is preliminary data.</text>
</comment>
<dbReference type="GO" id="GO:0016887">
    <property type="term" value="F:ATP hydrolysis activity"/>
    <property type="evidence" value="ECO:0007669"/>
    <property type="project" value="InterPro"/>
</dbReference>
<dbReference type="InterPro" id="IPR003439">
    <property type="entry name" value="ABC_transporter-like_ATP-bd"/>
</dbReference>
<dbReference type="PANTHER" id="PTHR24223">
    <property type="entry name" value="ATP-BINDING CASSETTE SUB-FAMILY C"/>
    <property type="match status" value="1"/>
</dbReference>
<feature type="transmembrane region" description="Helical" evidence="10">
    <location>
        <begin position="728"/>
        <end position="753"/>
    </location>
</feature>
<feature type="transmembrane region" description="Helical" evidence="10">
    <location>
        <begin position="206"/>
        <end position="226"/>
    </location>
</feature>
<dbReference type="FunFam" id="3.40.50.300:FF:000482">
    <property type="entry name" value="Multidrug resistance-associated protein member 4"/>
    <property type="match status" value="1"/>
</dbReference>
<feature type="transmembrane region" description="Helical" evidence="10">
    <location>
        <begin position="320"/>
        <end position="340"/>
    </location>
</feature>
<evidence type="ECO:0000256" key="3">
    <source>
        <dbReference type="ARBA" id="ARBA00022448"/>
    </source>
</evidence>
<dbReference type="CDD" id="cd03244">
    <property type="entry name" value="ABCC_MRP_domain2"/>
    <property type="match status" value="1"/>
</dbReference>
<dbReference type="GO" id="GO:0140359">
    <property type="term" value="F:ABC-type transporter activity"/>
    <property type="evidence" value="ECO:0007669"/>
    <property type="project" value="InterPro"/>
</dbReference>
<dbReference type="InterPro" id="IPR027417">
    <property type="entry name" value="P-loop_NTPase"/>
</dbReference>
<organism evidence="13 14">
    <name type="scientific">Elysia crispata</name>
    <name type="common">lettuce slug</name>
    <dbReference type="NCBI Taxonomy" id="231223"/>
    <lineage>
        <taxon>Eukaryota</taxon>
        <taxon>Metazoa</taxon>
        <taxon>Spiralia</taxon>
        <taxon>Lophotrochozoa</taxon>
        <taxon>Mollusca</taxon>
        <taxon>Gastropoda</taxon>
        <taxon>Heterobranchia</taxon>
        <taxon>Euthyneura</taxon>
        <taxon>Panpulmonata</taxon>
        <taxon>Sacoglossa</taxon>
        <taxon>Placobranchoidea</taxon>
        <taxon>Plakobranchidae</taxon>
        <taxon>Elysia</taxon>
    </lineage>
</organism>
<keyword evidence="5" id="KW-0547">Nucleotide-binding</keyword>
<evidence type="ECO:0000256" key="2">
    <source>
        <dbReference type="ARBA" id="ARBA00009726"/>
    </source>
</evidence>
<proteinExistence type="inferred from homology"/>
<dbReference type="FunFam" id="1.20.1560.10:FF:000014">
    <property type="entry name" value="Multidrug resistance-associated protein member 4"/>
    <property type="match status" value="1"/>
</dbReference>
<dbReference type="InterPro" id="IPR036640">
    <property type="entry name" value="ABC1_TM_sf"/>
</dbReference>
<feature type="transmembrane region" description="Helical" evidence="10">
    <location>
        <begin position="801"/>
        <end position="823"/>
    </location>
</feature>
<feature type="region of interest" description="Disordered" evidence="9">
    <location>
        <begin position="1386"/>
        <end position="1479"/>
    </location>
</feature>
<sequence length="1479" mass="164639">MDETLRHDNPNPILTANLLSKIWYCWLNPLFTRGYKGWLDESDMFNVCADDSSKITGERLESAWSKELVRQRTGKQPSYLRALLRAYGVQYMLLGLIALFEEMVKLCQPLLLVELLDYFTSNSPRTRAEAWLFATGVVLCSASQTLTHHPYFFGTARIGMRARVGSCSLMYRKCLRLSNESLNESSIGQIVNLMSNDVARFDQGMMFFHFLWVGPLECVVAVSYLWYRQGPAVVAALAVMILLMPVQFLFGKLFSRIRQKVAVHTDKRVKLMNEILTGMRVIKLYCWEKPFGQLVENLRRLEITQLQRTRRVQACVMGPYVATTKLSMFLFVLTCVLTGQEDAVRSGTVFMVIAVVQTLFLTCGMLVPLASQNLAELLVVLRRIQNFLLLDELEKISFHQSGDMNGENGFCGGDREQNASSSVEISHLSAKWNGSGAASETLDNVTLKVNPGHLLAVIGPVGSGKTSLLMSILGELPVQSGSVRARGRIAYVSQHPWIFSGSLRQNILFGADLDMARYDLVVKISALSRDLSILPDGDATLIGDRGVNLSGGQKARVSLARALYMDADVYLLDDPLAAVDATVGKHIFEKCIMKYLKDKTRILVTHQIQILPAADKIIILTDGKILSEGTHSELSQSGVDFSQLLTISEPETSQVKELRRSSLSKQDGGRPTELHGYRYKRADSIISADGVGHSYVPDPVQLPEEEEREKSNIDVQVYMQYFRAGSGIVLFVFLVLFLLSAQVCFIASDWWIARWTNQLDSRNRALNVTDQPSMDQNATAVGSALSIPQPHIPDVDTYFNLYVYAGIILATFLCSLARAFLYFHLAVTAGEKLHNQMFARSLRATMAFFDTNPVGRVLNRFSKDTGLIDDHLPWVMFDFFQSLLLTAGAVVVSCVFNPWVLIPVIPLLVLFIIVRRYYIQTSRGVKRLEGTTRSPVFSCLSATLQGLHTIRAMRVEPRLSAEFDAHQDLHTEAWFLFLATSRWLAVRLDYLSLVFIACVVFCSLLISDTMDPGFVGLSVIYAMNLMGLFQWTVRQSVELENQMVSVERVLQYTRLPVEADLESKPGQKPPDTWPACGSLRARDVSLKYSPSGPCVLRDINFDIRGGEKVGIVGRTGAGKSSLITTLFRLAEPEGELTIDGVSIHSLGLHDLRKAISIIPQDPVLFTGSVRRNLDPFEDFSDSELWRALGEVQLQDTIASDPDGLYMEVSEGGSNFSAGQRQLMCLARAVLGTTRILVIDEATANVDPITDDLIQQTIRSKFKACTVLTIAHRLHTIIDSHRIMVLDAGEIVEMASPVELLSVGESGTFYSMVKQLGKAEFEHIFDLATRGQLSHSLKLPSTSPMIDQENHPSLEPIEESTTTDQELHPSPTAIHDSINKDEEHLLYPSPSAINDSTNQDQELHSSPTPIHDSTNKDQELHSSPTPIHDSTNKDQELHSSPTPIHDSTNKDQELHQSPAPITDSSNNADNLDTSAEDTRL</sequence>
<evidence type="ECO:0000256" key="7">
    <source>
        <dbReference type="ARBA" id="ARBA00022989"/>
    </source>
</evidence>
<dbReference type="PROSITE" id="PS00211">
    <property type="entry name" value="ABC_TRANSPORTER_1"/>
    <property type="match status" value="2"/>
</dbReference>
<dbReference type="Pfam" id="PF00005">
    <property type="entry name" value="ABC_tran"/>
    <property type="match status" value="2"/>
</dbReference>
<dbReference type="GO" id="GO:0005524">
    <property type="term" value="F:ATP binding"/>
    <property type="evidence" value="ECO:0007669"/>
    <property type="project" value="UniProtKB-KW"/>
</dbReference>
<keyword evidence="7 10" id="KW-1133">Transmembrane helix</keyword>
<accession>A0AAE0Z3P0</accession>
<feature type="transmembrane region" description="Helical" evidence="10">
    <location>
        <begin position="899"/>
        <end position="918"/>
    </location>
</feature>
<feature type="transmembrane region" description="Helical" evidence="10">
    <location>
        <begin position="346"/>
        <end position="367"/>
    </location>
</feature>
<evidence type="ECO:0000256" key="8">
    <source>
        <dbReference type="ARBA" id="ARBA00023136"/>
    </source>
</evidence>
<feature type="transmembrane region" description="Helical" evidence="10">
    <location>
        <begin position="988"/>
        <end position="1007"/>
    </location>
</feature>
<feature type="domain" description="ABC transporter" evidence="11">
    <location>
        <begin position="1079"/>
        <end position="1312"/>
    </location>
</feature>
<evidence type="ECO:0000313" key="14">
    <source>
        <dbReference type="Proteomes" id="UP001283361"/>
    </source>
</evidence>
<comment type="subcellular location">
    <subcellularLocation>
        <location evidence="1">Membrane</location>
        <topology evidence="1">Multi-pass membrane protein</topology>
    </subcellularLocation>
</comment>
<evidence type="ECO:0000259" key="12">
    <source>
        <dbReference type="PROSITE" id="PS50929"/>
    </source>
</evidence>
<gene>
    <name evidence="13" type="ORF">RRG08_057436</name>
</gene>
<dbReference type="CDD" id="cd03250">
    <property type="entry name" value="ABCC_MRP_domain1"/>
    <property type="match status" value="1"/>
</dbReference>
<dbReference type="InterPro" id="IPR011527">
    <property type="entry name" value="ABC1_TM_dom"/>
</dbReference>
<dbReference type="Pfam" id="PF00664">
    <property type="entry name" value="ABC_membrane"/>
    <property type="match status" value="2"/>
</dbReference>
<evidence type="ECO:0000259" key="11">
    <source>
        <dbReference type="PROSITE" id="PS50893"/>
    </source>
</evidence>
<evidence type="ECO:0000313" key="13">
    <source>
        <dbReference type="EMBL" id="KAK3762198.1"/>
    </source>
</evidence>
<dbReference type="InterPro" id="IPR050173">
    <property type="entry name" value="ABC_transporter_C-like"/>
</dbReference>
<comment type="similarity">
    <text evidence="2">Belongs to the ABC transporter superfamily. ABCC family. Conjugate transporter (TC 3.A.1.208) subfamily.</text>
</comment>
<feature type="compositionally biased region" description="Polar residues" evidence="9">
    <location>
        <begin position="1390"/>
        <end position="1411"/>
    </location>
</feature>
<feature type="transmembrane region" description="Helical" evidence="10">
    <location>
        <begin position="130"/>
        <end position="153"/>
    </location>
</feature>
<feature type="domain" description="ABC transmembrane type-1" evidence="12">
    <location>
        <begin position="732"/>
        <end position="1041"/>
    </location>
</feature>
<evidence type="ECO:0000256" key="10">
    <source>
        <dbReference type="SAM" id="Phobius"/>
    </source>
</evidence>
<dbReference type="SMART" id="SM00382">
    <property type="entry name" value="AAA"/>
    <property type="match status" value="2"/>
</dbReference>
<dbReference type="PROSITE" id="PS50893">
    <property type="entry name" value="ABC_TRANSPORTER_2"/>
    <property type="match status" value="2"/>
</dbReference>
<feature type="domain" description="ABC transmembrane type-1" evidence="12">
    <location>
        <begin position="93"/>
        <end position="372"/>
    </location>
</feature>
<keyword evidence="3" id="KW-0813">Transport</keyword>
<feature type="transmembrane region" description="Helical" evidence="10">
    <location>
        <begin position="1013"/>
        <end position="1033"/>
    </location>
</feature>
<dbReference type="FunFam" id="3.40.50.300:FF:000163">
    <property type="entry name" value="Multidrug resistance-associated protein member 4"/>
    <property type="match status" value="1"/>
</dbReference>
<dbReference type="FunFam" id="1.20.1560.10:FF:000026">
    <property type="entry name" value="Multidrug resistance-associated protein lethal(2)03659"/>
    <property type="match status" value="1"/>
</dbReference>
<keyword evidence="14" id="KW-1185">Reference proteome</keyword>
<dbReference type="Proteomes" id="UP001283361">
    <property type="component" value="Unassembled WGS sequence"/>
</dbReference>
<dbReference type="InterPro" id="IPR003593">
    <property type="entry name" value="AAA+_ATPase"/>
</dbReference>
<dbReference type="InterPro" id="IPR017871">
    <property type="entry name" value="ABC_transporter-like_CS"/>
</dbReference>
<evidence type="ECO:0000256" key="4">
    <source>
        <dbReference type="ARBA" id="ARBA00022692"/>
    </source>
</evidence>
<evidence type="ECO:0000256" key="6">
    <source>
        <dbReference type="ARBA" id="ARBA00022840"/>
    </source>
</evidence>
<dbReference type="SUPFAM" id="SSF90123">
    <property type="entry name" value="ABC transporter transmembrane region"/>
    <property type="match status" value="2"/>
</dbReference>
<feature type="compositionally biased region" description="Polar residues" evidence="9">
    <location>
        <begin position="1461"/>
        <end position="1472"/>
    </location>
</feature>
<keyword evidence="8 10" id="KW-0472">Membrane</keyword>
<dbReference type="PANTHER" id="PTHR24223:SF456">
    <property type="entry name" value="MULTIDRUG RESISTANCE-ASSOCIATED PROTEIN LETHAL(2)03659"/>
    <property type="match status" value="1"/>
</dbReference>
<dbReference type="SUPFAM" id="SSF52540">
    <property type="entry name" value="P-loop containing nucleoside triphosphate hydrolases"/>
    <property type="match status" value="2"/>
</dbReference>
<feature type="domain" description="ABC transporter" evidence="11">
    <location>
        <begin position="423"/>
        <end position="647"/>
    </location>
</feature>
<dbReference type="PROSITE" id="PS50929">
    <property type="entry name" value="ABC_TM1F"/>
    <property type="match status" value="2"/>
</dbReference>
<evidence type="ECO:0000256" key="1">
    <source>
        <dbReference type="ARBA" id="ARBA00004141"/>
    </source>
</evidence>
<evidence type="ECO:0000256" key="9">
    <source>
        <dbReference type="SAM" id="MobiDB-lite"/>
    </source>
</evidence>
<dbReference type="EMBL" id="JAWDGP010004738">
    <property type="protein sequence ID" value="KAK3762198.1"/>
    <property type="molecule type" value="Genomic_DNA"/>
</dbReference>
<dbReference type="Gene3D" id="1.20.1560.10">
    <property type="entry name" value="ABC transporter type 1, transmembrane domain"/>
    <property type="match status" value="2"/>
</dbReference>
<keyword evidence="4 10" id="KW-0812">Transmembrane</keyword>
<keyword evidence="6" id="KW-0067">ATP-binding</keyword>
<dbReference type="Gene3D" id="3.40.50.300">
    <property type="entry name" value="P-loop containing nucleotide triphosphate hydrolases"/>
    <property type="match status" value="2"/>
</dbReference>
<name>A0AAE0Z3P0_9GAST</name>
<protein>
    <submittedName>
        <fullName evidence="13">Uncharacterized protein</fullName>
    </submittedName>
</protein>
<feature type="transmembrane region" description="Helical" evidence="10">
    <location>
        <begin position="82"/>
        <end position="100"/>
    </location>
</feature>
<evidence type="ECO:0000256" key="5">
    <source>
        <dbReference type="ARBA" id="ARBA00022741"/>
    </source>
</evidence>
<feature type="transmembrane region" description="Helical" evidence="10">
    <location>
        <begin position="232"/>
        <end position="250"/>
    </location>
</feature>
<dbReference type="GO" id="GO:0016020">
    <property type="term" value="C:membrane"/>
    <property type="evidence" value="ECO:0007669"/>
    <property type="project" value="UniProtKB-SubCell"/>
</dbReference>